<gene>
    <name evidence="3" type="ORF">B4U80_14073</name>
</gene>
<accession>A0A443S3I1</accession>
<sequence length="122" mass="14269">MRLKFSSIVTVADIKLKEYNVKFSNVTFQVNGKDVEHPEMYSLLADYLSEPFTVKRSNNDEIELYLNRNHTLLSTNVQRGFVTLFDVNFAQLKLNESDYETTEECIYGVCKTKYRVYSNKES</sequence>
<dbReference type="InterPro" id="IPR001747">
    <property type="entry name" value="Vitellogenin_N"/>
</dbReference>
<keyword evidence="1" id="KW-0732">Signal</keyword>
<keyword evidence="4" id="KW-1185">Reference proteome</keyword>
<evidence type="ECO:0000313" key="3">
    <source>
        <dbReference type="EMBL" id="RWS22034.1"/>
    </source>
</evidence>
<reference evidence="3 4" key="1">
    <citation type="journal article" date="2018" name="Gigascience">
        <title>Genomes of trombidid mites reveal novel predicted allergens and laterally-transferred genes associated with secondary metabolism.</title>
        <authorList>
            <person name="Dong X."/>
            <person name="Chaisiri K."/>
            <person name="Xia D."/>
            <person name="Armstrong S.D."/>
            <person name="Fang Y."/>
            <person name="Donnelly M.J."/>
            <person name="Kadowaki T."/>
            <person name="McGarry J.W."/>
            <person name="Darby A.C."/>
            <person name="Makepeace B.L."/>
        </authorList>
    </citation>
    <scope>NUCLEOTIDE SEQUENCE [LARGE SCALE GENOMIC DNA]</scope>
    <source>
        <strain evidence="3">UoL-UT</strain>
    </source>
</reference>
<dbReference type="Gene3D" id="2.30.230.10">
    <property type="entry name" value="Lipovitellin, beta-sheet shell regions, chain A"/>
    <property type="match status" value="1"/>
</dbReference>
<evidence type="ECO:0000313" key="4">
    <source>
        <dbReference type="Proteomes" id="UP000288716"/>
    </source>
</evidence>
<dbReference type="SUPFAM" id="SSF56968">
    <property type="entry name" value="Lipovitellin-phosvitin complex, beta-sheet shell regions"/>
    <property type="match status" value="1"/>
</dbReference>
<protein>
    <recommendedName>
        <fullName evidence="2">Vitellogenin domain-containing protein</fullName>
    </recommendedName>
</protein>
<dbReference type="VEuPathDB" id="VectorBase:LDEU010006"/>
<dbReference type="GO" id="GO:0005319">
    <property type="term" value="F:lipid transporter activity"/>
    <property type="evidence" value="ECO:0007669"/>
    <property type="project" value="InterPro"/>
</dbReference>
<evidence type="ECO:0000256" key="1">
    <source>
        <dbReference type="ARBA" id="ARBA00022729"/>
    </source>
</evidence>
<feature type="domain" description="Vitellogenin" evidence="2">
    <location>
        <begin position="4"/>
        <end position="120"/>
    </location>
</feature>
<dbReference type="Pfam" id="PF01347">
    <property type="entry name" value="Vitellogenin_N"/>
    <property type="match status" value="1"/>
</dbReference>
<organism evidence="3 4">
    <name type="scientific">Leptotrombidium deliense</name>
    <dbReference type="NCBI Taxonomy" id="299467"/>
    <lineage>
        <taxon>Eukaryota</taxon>
        <taxon>Metazoa</taxon>
        <taxon>Ecdysozoa</taxon>
        <taxon>Arthropoda</taxon>
        <taxon>Chelicerata</taxon>
        <taxon>Arachnida</taxon>
        <taxon>Acari</taxon>
        <taxon>Acariformes</taxon>
        <taxon>Trombidiformes</taxon>
        <taxon>Prostigmata</taxon>
        <taxon>Anystina</taxon>
        <taxon>Parasitengona</taxon>
        <taxon>Trombiculoidea</taxon>
        <taxon>Trombiculidae</taxon>
        <taxon>Leptotrombidium</taxon>
    </lineage>
</organism>
<dbReference type="OrthoDB" id="5956066at2759"/>
<dbReference type="InterPro" id="IPR015819">
    <property type="entry name" value="Lipid_transp_b-sht_shell"/>
</dbReference>
<dbReference type="AlphaFoldDB" id="A0A443S3I1"/>
<proteinExistence type="predicted"/>
<comment type="caution">
    <text evidence="3">The sequence shown here is derived from an EMBL/GenBank/DDBJ whole genome shotgun (WGS) entry which is preliminary data.</text>
</comment>
<dbReference type="InterPro" id="IPR015816">
    <property type="entry name" value="Vitellinogen_b-sht_N"/>
</dbReference>
<dbReference type="EMBL" id="NCKV01010037">
    <property type="protein sequence ID" value="RWS22034.1"/>
    <property type="molecule type" value="Genomic_DNA"/>
</dbReference>
<dbReference type="Proteomes" id="UP000288716">
    <property type="component" value="Unassembled WGS sequence"/>
</dbReference>
<name>A0A443S3I1_9ACAR</name>
<evidence type="ECO:0000259" key="2">
    <source>
        <dbReference type="Pfam" id="PF01347"/>
    </source>
</evidence>